<gene>
    <name evidence="3" type="ORF">PtA15_11A504</name>
</gene>
<evidence type="ECO:0000313" key="3">
    <source>
        <dbReference type="EMBL" id="WAQ89813.1"/>
    </source>
</evidence>
<feature type="region of interest" description="Disordered" evidence="1">
    <location>
        <begin position="25"/>
        <end position="46"/>
    </location>
</feature>
<dbReference type="Proteomes" id="UP001164743">
    <property type="component" value="Chromosome 11A"/>
</dbReference>
<dbReference type="GeneID" id="77802315"/>
<evidence type="ECO:0000313" key="4">
    <source>
        <dbReference type="Proteomes" id="UP001164743"/>
    </source>
</evidence>
<evidence type="ECO:0000256" key="2">
    <source>
        <dbReference type="SAM" id="SignalP"/>
    </source>
</evidence>
<sequence>MLKMNFSLMMFISLTVITVGVFTSPLSQDTQPTTSAPYTPGNARRASGNRMVRRMVPGPGAGLNAATGLVGAALGGPGPRPIDTFAAAPFDGPPPVGAVVVPGGPAGSVGGGAAGSATDVNADAAAHAKANGPHGTGSAGAKGTADAAAGSSGRGAGKSAASAAAAAHAKANAQGAVDANSSSASKSSSSSNWKRQSRKFSPQTNFGP</sequence>
<evidence type="ECO:0000256" key="1">
    <source>
        <dbReference type="SAM" id="MobiDB-lite"/>
    </source>
</evidence>
<dbReference type="EMBL" id="CP110431">
    <property type="protein sequence ID" value="WAQ89813.1"/>
    <property type="molecule type" value="Genomic_DNA"/>
</dbReference>
<name>A0ABY7CWY7_9BASI</name>
<keyword evidence="4" id="KW-1185">Reference proteome</keyword>
<protein>
    <submittedName>
        <fullName evidence="3">Uncharacterized protein</fullName>
    </submittedName>
</protein>
<feature type="compositionally biased region" description="Polar residues" evidence="1">
    <location>
        <begin position="199"/>
        <end position="208"/>
    </location>
</feature>
<feature type="compositionally biased region" description="Polar residues" evidence="1">
    <location>
        <begin position="25"/>
        <end position="37"/>
    </location>
</feature>
<organism evidence="3 4">
    <name type="scientific">Puccinia triticina</name>
    <dbReference type="NCBI Taxonomy" id="208348"/>
    <lineage>
        <taxon>Eukaryota</taxon>
        <taxon>Fungi</taxon>
        <taxon>Dikarya</taxon>
        <taxon>Basidiomycota</taxon>
        <taxon>Pucciniomycotina</taxon>
        <taxon>Pucciniomycetes</taxon>
        <taxon>Pucciniales</taxon>
        <taxon>Pucciniaceae</taxon>
        <taxon>Puccinia</taxon>
    </lineage>
</organism>
<reference evidence="3" key="1">
    <citation type="submission" date="2022-10" db="EMBL/GenBank/DDBJ databases">
        <title>Puccinia triticina Genome sequencing and assembly.</title>
        <authorList>
            <person name="Li C."/>
        </authorList>
    </citation>
    <scope>NUCLEOTIDE SEQUENCE</scope>
    <source>
        <strain evidence="3">Pt15</strain>
    </source>
</reference>
<feature type="signal peptide" evidence="2">
    <location>
        <begin position="1"/>
        <end position="23"/>
    </location>
</feature>
<accession>A0ABY7CWY7</accession>
<dbReference type="RefSeq" id="XP_053025368.1">
    <property type="nucleotide sequence ID" value="XM_053161420.1"/>
</dbReference>
<feature type="compositionally biased region" description="Low complexity" evidence="1">
    <location>
        <begin position="141"/>
        <end position="191"/>
    </location>
</feature>
<keyword evidence="2" id="KW-0732">Signal</keyword>
<feature type="chain" id="PRO_5045111365" evidence="2">
    <location>
        <begin position="24"/>
        <end position="208"/>
    </location>
</feature>
<proteinExistence type="predicted"/>
<feature type="region of interest" description="Disordered" evidence="1">
    <location>
        <begin position="126"/>
        <end position="208"/>
    </location>
</feature>